<gene>
    <name evidence="3" type="ORF">LCGC14_1075150</name>
</gene>
<comment type="caution">
    <text evidence="3">The sequence shown here is derived from an EMBL/GenBank/DDBJ whole genome shotgun (WGS) entry which is preliminary data.</text>
</comment>
<keyword evidence="2" id="KW-0472">Membrane</keyword>
<keyword evidence="2" id="KW-0812">Transmembrane</keyword>
<evidence type="ECO:0000256" key="1">
    <source>
        <dbReference type="SAM" id="MobiDB-lite"/>
    </source>
</evidence>
<protein>
    <submittedName>
        <fullName evidence="3">Uncharacterized protein</fullName>
    </submittedName>
</protein>
<name>A0A0F9MLN5_9ZZZZ</name>
<feature type="compositionally biased region" description="Basic residues" evidence="1">
    <location>
        <begin position="116"/>
        <end position="142"/>
    </location>
</feature>
<organism evidence="3">
    <name type="scientific">marine sediment metagenome</name>
    <dbReference type="NCBI Taxonomy" id="412755"/>
    <lineage>
        <taxon>unclassified sequences</taxon>
        <taxon>metagenomes</taxon>
        <taxon>ecological metagenomes</taxon>
    </lineage>
</organism>
<evidence type="ECO:0000256" key="2">
    <source>
        <dbReference type="SAM" id="Phobius"/>
    </source>
</evidence>
<proteinExistence type="predicted"/>
<feature type="non-terminal residue" evidence="3">
    <location>
        <position position="142"/>
    </location>
</feature>
<dbReference type="AlphaFoldDB" id="A0A0F9MLN5"/>
<keyword evidence="2" id="KW-1133">Transmembrane helix</keyword>
<reference evidence="3" key="1">
    <citation type="journal article" date="2015" name="Nature">
        <title>Complex archaea that bridge the gap between prokaryotes and eukaryotes.</title>
        <authorList>
            <person name="Spang A."/>
            <person name="Saw J.H."/>
            <person name="Jorgensen S.L."/>
            <person name="Zaremba-Niedzwiedzka K."/>
            <person name="Martijn J."/>
            <person name="Lind A.E."/>
            <person name="van Eijk R."/>
            <person name="Schleper C."/>
            <person name="Guy L."/>
            <person name="Ettema T.J."/>
        </authorList>
    </citation>
    <scope>NUCLEOTIDE SEQUENCE</scope>
</reference>
<sequence>MFLGKLFDNIGPSYVQDGPCHKQPQCLTDLITIYIGSWVFIVGALLCLGVRMIQWSTIGNSFATFLHESKASEEAKKRGLVPSKRRGYYEDPAKPGVVVAKSERGGTRLAAVKPKAAPKKRTVAPPKAKRPTVRKKVAKARA</sequence>
<feature type="transmembrane region" description="Helical" evidence="2">
    <location>
        <begin position="31"/>
        <end position="50"/>
    </location>
</feature>
<evidence type="ECO:0000313" key="3">
    <source>
        <dbReference type="EMBL" id="KKN06634.1"/>
    </source>
</evidence>
<accession>A0A0F9MLN5</accession>
<feature type="region of interest" description="Disordered" evidence="1">
    <location>
        <begin position="109"/>
        <end position="142"/>
    </location>
</feature>
<dbReference type="EMBL" id="LAZR01004664">
    <property type="protein sequence ID" value="KKN06634.1"/>
    <property type="molecule type" value="Genomic_DNA"/>
</dbReference>